<keyword evidence="3" id="KW-1185">Reference proteome</keyword>
<organism evidence="2 3">
    <name type="scientific">Trichoderma longibrachiatum ATCC 18648</name>
    <dbReference type="NCBI Taxonomy" id="983965"/>
    <lineage>
        <taxon>Eukaryota</taxon>
        <taxon>Fungi</taxon>
        <taxon>Dikarya</taxon>
        <taxon>Ascomycota</taxon>
        <taxon>Pezizomycotina</taxon>
        <taxon>Sordariomycetes</taxon>
        <taxon>Hypocreomycetidae</taxon>
        <taxon>Hypocreales</taxon>
        <taxon>Hypocreaceae</taxon>
        <taxon>Trichoderma</taxon>
    </lineage>
</organism>
<feature type="region of interest" description="Disordered" evidence="1">
    <location>
        <begin position="45"/>
        <end position="86"/>
    </location>
</feature>
<feature type="compositionally biased region" description="Polar residues" evidence="1">
    <location>
        <begin position="62"/>
        <end position="86"/>
    </location>
</feature>
<accession>A0A2T4BVY3</accession>
<proteinExistence type="predicted"/>
<protein>
    <submittedName>
        <fullName evidence="2">Uncharacterized protein</fullName>
    </submittedName>
</protein>
<dbReference type="Proteomes" id="UP000240760">
    <property type="component" value="Unassembled WGS sequence"/>
</dbReference>
<dbReference type="EMBL" id="KZ679138">
    <property type="protein sequence ID" value="PTB73467.1"/>
    <property type="molecule type" value="Genomic_DNA"/>
</dbReference>
<sequence length="86" mass="9621">MAPCSTNCVFARVPFLVIVSPRRIVPCHRILSAWRLWANRSQCNESSMLHTPSPPHHHHTTQGTISKNTQAFQHHTALSNIDSSPA</sequence>
<evidence type="ECO:0000313" key="3">
    <source>
        <dbReference type="Proteomes" id="UP000240760"/>
    </source>
</evidence>
<gene>
    <name evidence="2" type="ORF">M440DRAFT_132194</name>
</gene>
<evidence type="ECO:0000313" key="2">
    <source>
        <dbReference type="EMBL" id="PTB73467.1"/>
    </source>
</evidence>
<reference evidence="2 3" key="1">
    <citation type="submission" date="2016-07" db="EMBL/GenBank/DDBJ databases">
        <title>Multiple horizontal gene transfer events from other fungi enriched the ability of initially mycotrophic Trichoderma (Ascomycota) to feed on dead plant biomass.</title>
        <authorList>
            <consortium name="DOE Joint Genome Institute"/>
            <person name="Aerts A."/>
            <person name="Atanasova L."/>
            <person name="Chenthamara K."/>
            <person name="Zhang J."/>
            <person name="Grujic M."/>
            <person name="Henrissat B."/>
            <person name="Kuo A."/>
            <person name="Salamov A."/>
            <person name="Lipzen A."/>
            <person name="Labutti K."/>
            <person name="Barry K."/>
            <person name="Miao Y."/>
            <person name="Rahimi M.J."/>
            <person name="Shen Q."/>
            <person name="Grigoriev I.V."/>
            <person name="Kubicek C.P."/>
            <person name="Druzhinina I.S."/>
        </authorList>
    </citation>
    <scope>NUCLEOTIDE SEQUENCE [LARGE SCALE GENOMIC DNA]</scope>
    <source>
        <strain evidence="2 3">ATCC 18648</strain>
    </source>
</reference>
<evidence type="ECO:0000256" key="1">
    <source>
        <dbReference type="SAM" id="MobiDB-lite"/>
    </source>
</evidence>
<dbReference type="AlphaFoldDB" id="A0A2T4BVY3"/>
<name>A0A2T4BVY3_TRILO</name>